<protein>
    <submittedName>
        <fullName evidence="1">Uncharacterized protein</fullName>
    </submittedName>
</protein>
<dbReference type="RefSeq" id="XP_023623602.1">
    <property type="nucleotide sequence ID" value="XM_023767834.1"/>
</dbReference>
<dbReference type="GeneID" id="35597759"/>
<name>A0A2D3V5F0_9PEZI</name>
<gene>
    <name evidence="1" type="ORF">RCC_02544</name>
</gene>
<accession>A0A2D3V5F0</accession>
<evidence type="ECO:0000313" key="1">
    <source>
        <dbReference type="EMBL" id="CZT16709.1"/>
    </source>
</evidence>
<proteinExistence type="predicted"/>
<organism evidence="1 2">
    <name type="scientific">Ramularia collo-cygni</name>
    <dbReference type="NCBI Taxonomy" id="112498"/>
    <lineage>
        <taxon>Eukaryota</taxon>
        <taxon>Fungi</taxon>
        <taxon>Dikarya</taxon>
        <taxon>Ascomycota</taxon>
        <taxon>Pezizomycotina</taxon>
        <taxon>Dothideomycetes</taxon>
        <taxon>Dothideomycetidae</taxon>
        <taxon>Mycosphaerellales</taxon>
        <taxon>Mycosphaerellaceae</taxon>
        <taxon>Ramularia</taxon>
    </lineage>
</organism>
<sequence>MPIQLAVGGAGDENLADEADYERVINAYRQADRDENIPSRKILDVRETPALCIFDTSWLSPDHVRFKEAERVMQCPNNTVSLACYNMSIMLRSELFINRAGGSRTGAEAWCYARPPPAFIRSAWKLRWGAAGDTIARAEIRALERVAALGLEWPFATLTINNAHKAILAQATGDDPFKNLVKKVTSNSTKPWYSWSST</sequence>
<dbReference type="Proteomes" id="UP000225277">
    <property type="component" value="Unassembled WGS sequence"/>
</dbReference>
<reference evidence="1 2" key="1">
    <citation type="submission" date="2016-03" db="EMBL/GenBank/DDBJ databases">
        <authorList>
            <person name="Ploux O."/>
        </authorList>
    </citation>
    <scope>NUCLEOTIDE SEQUENCE [LARGE SCALE GENOMIC DNA]</scope>
    <source>
        <strain evidence="1 2">URUG2</strain>
    </source>
</reference>
<evidence type="ECO:0000313" key="2">
    <source>
        <dbReference type="Proteomes" id="UP000225277"/>
    </source>
</evidence>
<dbReference type="EMBL" id="FJUY01000003">
    <property type="protein sequence ID" value="CZT16709.1"/>
    <property type="molecule type" value="Genomic_DNA"/>
</dbReference>
<keyword evidence="2" id="KW-1185">Reference proteome</keyword>
<dbReference type="AlphaFoldDB" id="A0A2D3V5F0"/>